<sequence>MRKWEHPGLLLLLGSVLGGLVTAIYLTDLFGFHLVSVLLPESIDSGWGSLVGAFISGVFAFAVFWVQRICDQKDARKKQIKNVLWCLDVLNTKVVLVLDAFSPARTRNALQVWELHEGYEYIARNYEEADLASRASRVISERVLENIRDASISLSASEVIWAESDAANRLLWLRETIQVFAKAFEKFFQNIEESCTGDYGVEDFVDRVSTNIGYVLRQRDRLILFQKMIDDIRSEFDDLI</sequence>
<organism evidence="2 3">
    <name type="scientific">Thalassospira xiamenensis M-5 = DSM 17429</name>
    <dbReference type="NCBI Taxonomy" id="1123366"/>
    <lineage>
        <taxon>Bacteria</taxon>
        <taxon>Pseudomonadati</taxon>
        <taxon>Pseudomonadota</taxon>
        <taxon>Alphaproteobacteria</taxon>
        <taxon>Rhodospirillales</taxon>
        <taxon>Thalassospiraceae</taxon>
        <taxon>Thalassospira</taxon>
    </lineage>
</organism>
<proteinExistence type="predicted"/>
<dbReference type="KEGG" id="txi:TH3_17435"/>
<dbReference type="GeneID" id="31929161"/>
<accession>A0AB72UHE1</accession>
<dbReference type="AlphaFoldDB" id="A0AB72UHE1"/>
<evidence type="ECO:0000313" key="2">
    <source>
        <dbReference type="EMBL" id="AJD53589.1"/>
    </source>
</evidence>
<name>A0AB72UHE1_9PROT</name>
<reference evidence="2 3" key="1">
    <citation type="journal article" date="2012" name="J. Bacteriol.">
        <title>Genome sequence of Thalassospira xiamenensis type strain M-5.</title>
        <authorList>
            <person name="Lai Q."/>
            <person name="Shao Z."/>
        </authorList>
    </citation>
    <scope>NUCLEOTIDE SEQUENCE [LARGE SCALE GENOMIC DNA]</scope>
    <source>
        <strain evidence="2 3">M-5</strain>
    </source>
</reference>
<protein>
    <submittedName>
        <fullName evidence="2">Uncharacterized protein</fullName>
    </submittedName>
</protein>
<evidence type="ECO:0000256" key="1">
    <source>
        <dbReference type="SAM" id="Phobius"/>
    </source>
</evidence>
<keyword evidence="1" id="KW-1133">Transmembrane helix</keyword>
<gene>
    <name evidence="2" type="ORF">TH3_17435</name>
</gene>
<keyword evidence="1" id="KW-0472">Membrane</keyword>
<feature type="transmembrane region" description="Helical" evidence="1">
    <location>
        <begin position="47"/>
        <end position="66"/>
    </location>
</feature>
<keyword evidence="1" id="KW-0812">Transmembrane</keyword>
<dbReference type="RefSeq" id="WP_007092263.1">
    <property type="nucleotide sequence ID" value="NZ_CP004388.1"/>
</dbReference>
<dbReference type="Proteomes" id="UP000007127">
    <property type="component" value="Chromosome"/>
</dbReference>
<dbReference type="EMBL" id="CP004388">
    <property type="protein sequence ID" value="AJD53589.1"/>
    <property type="molecule type" value="Genomic_DNA"/>
</dbReference>
<evidence type="ECO:0000313" key="3">
    <source>
        <dbReference type="Proteomes" id="UP000007127"/>
    </source>
</evidence>